<dbReference type="InterPro" id="IPR036134">
    <property type="entry name" value="Crypto/Photolyase_FAD-like_sf"/>
</dbReference>
<comment type="caution">
    <text evidence="1">The sequence shown here is derived from an EMBL/GenBank/DDBJ whole genome shotgun (WGS) entry which is preliminary data.</text>
</comment>
<gene>
    <name evidence="1" type="ORF">HDA37_002050</name>
</gene>
<dbReference type="InterPro" id="IPR007357">
    <property type="entry name" value="PhrB-like"/>
</dbReference>
<accession>A0A852W607</accession>
<dbReference type="Gene3D" id="1.25.40.80">
    <property type="match status" value="1"/>
</dbReference>
<reference evidence="1 2" key="1">
    <citation type="submission" date="2020-07" db="EMBL/GenBank/DDBJ databases">
        <title>Sequencing the genomes of 1000 actinobacteria strains.</title>
        <authorList>
            <person name="Klenk H.-P."/>
        </authorList>
    </citation>
    <scope>NUCLEOTIDE SEQUENCE [LARGE SCALE GENOMIC DNA]</scope>
    <source>
        <strain evidence="1 2">DSM 44749</strain>
    </source>
</reference>
<dbReference type="EMBL" id="JACCCZ010000001">
    <property type="protein sequence ID" value="NYG01765.1"/>
    <property type="molecule type" value="Genomic_DNA"/>
</dbReference>
<dbReference type="AlphaFoldDB" id="A0A852W607"/>
<dbReference type="Gene3D" id="1.10.579.10">
    <property type="entry name" value="DNA Cyclobutane Dipyrimidine Photolyase, subunit A, domain 3"/>
    <property type="match status" value="1"/>
</dbReference>
<organism evidence="1 2">
    <name type="scientific">Pseudonocardia alni</name>
    <name type="common">Amycolata alni</name>
    <dbReference type="NCBI Taxonomy" id="33907"/>
    <lineage>
        <taxon>Bacteria</taxon>
        <taxon>Bacillati</taxon>
        <taxon>Actinomycetota</taxon>
        <taxon>Actinomycetes</taxon>
        <taxon>Pseudonocardiales</taxon>
        <taxon>Pseudonocardiaceae</taxon>
        <taxon>Pseudonocardia</taxon>
    </lineage>
</organism>
<dbReference type="SUPFAM" id="SSF48173">
    <property type="entry name" value="Cryptochrome/photolyase FAD-binding domain"/>
    <property type="match status" value="1"/>
</dbReference>
<sequence length="496" mass="56694">MSSDDTAPLWLFADQLGPHVWDTEEFAGREIVIVESTRALGRRRHHRQKLHLVLSGMRHLAEQLGDRATYLRTDTYREALEQVGRPVVVHQPTSFPASDMVRRFVKEGLVTEVRPTPTFALGKDEFDYWAGDRETFRMEEFYRAQRERFSVLMDGEKPVGGKWNYDHDNRESPPKGAERLEVKAPWKPREDGIDEQVRADLDAAGYPTVGNDGPRRFAVTHEEATRALRHFVRHRLDTFGPYEDAVLEQDWAMAHSLLSVPMNLGALHPLEAVHAAEQAYHDGDARLSSVEGFVRQILGWREYVWQLYWRFGRGYTRRNHLRARTPLPDWWTDLDADAVTANCLSHALGGVRDRGWTHHIPRLMILGNHAMQRGYRPAELNDWFATAFVDGFAWVMPANVIGMSQHADGGRMATKPYASGGAYIDRMTDLCSGCAFDPKVRVGEKACPFTAGYWQFVHRHEEMLAGNNRTARAVATMKRLTDLDALLEQESAREEF</sequence>
<dbReference type="InterPro" id="IPR014729">
    <property type="entry name" value="Rossmann-like_a/b/a_fold"/>
</dbReference>
<dbReference type="PANTHER" id="PTHR38657:SF1">
    <property type="entry name" value="SLR1343 PROTEIN"/>
    <property type="match status" value="1"/>
</dbReference>
<evidence type="ECO:0000313" key="1">
    <source>
        <dbReference type="EMBL" id="NYG01765.1"/>
    </source>
</evidence>
<dbReference type="GeneID" id="98051826"/>
<keyword evidence="2" id="KW-1185">Reference proteome</keyword>
<dbReference type="Gene3D" id="1.10.10.1710">
    <property type="entry name" value="Deoxyribodipyrimidine photolyase-related"/>
    <property type="match status" value="1"/>
</dbReference>
<name>A0A852W607_PSEA5</name>
<dbReference type="Proteomes" id="UP000549695">
    <property type="component" value="Unassembled WGS sequence"/>
</dbReference>
<dbReference type="PANTHER" id="PTHR38657">
    <property type="entry name" value="SLR1343 PROTEIN"/>
    <property type="match status" value="1"/>
</dbReference>
<dbReference type="InterPro" id="IPR052551">
    <property type="entry name" value="UV-DNA_repair_photolyase"/>
</dbReference>
<dbReference type="RefSeq" id="WP_179760946.1">
    <property type="nucleotide sequence ID" value="NZ_BAAAJZ010000015.1"/>
</dbReference>
<evidence type="ECO:0000313" key="2">
    <source>
        <dbReference type="Proteomes" id="UP000549695"/>
    </source>
</evidence>
<protein>
    <submittedName>
        <fullName evidence="1">Deoxyribodipyrimidine photolyase-related protein</fullName>
    </submittedName>
</protein>
<dbReference type="Gene3D" id="3.40.50.620">
    <property type="entry name" value="HUPs"/>
    <property type="match status" value="1"/>
</dbReference>
<proteinExistence type="predicted"/>
<dbReference type="Pfam" id="PF04244">
    <property type="entry name" value="DPRP"/>
    <property type="match status" value="1"/>
</dbReference>